<evidence type="ECO:0000313" key="4">
    <source>
        <dbReference type="Proteomes" id="UP000199671"/>
    </source>
</evidence>
<dbReference type="EMBL" id="FNHU01000005">
    <property type="protein sequence ID" value="SDM68943.1"/>
    <property type="molecule type" value="Genomic_DNA"/>
</dbReference>
<dbReference type="InterPro" id="IPR036938">
    <property type="entry name" value="PAP2/HPO_sf"/>
</dbReference>
<feature type="transmembrane region" description="Helical" evidence="1">
    <location>
        <begin position="24"/>
        <end position="43"/>
    </location>
</feature>
<feature type="transmembrane region" description="Helical" evidence="1">
    <location>
        <begin position="169"/>
        <end position="190"/>
    </location>
</feature>
<dbReference type="PROSITE" id="PS51257">
    <property type="entry name" value="PROKAR_LIPOPROTEIN"/>
    <property type="match status" value="1"/>
</dbReference>
<proteinExistence type="predicted"/>
<sequence>MTTSNLRPESIPDNNRRPGKRYQLLAGLLAVSCALGVAAVWWLSVAHPTGQTMEQAAFAGSLIGAHFVSDHARSLLHLVSLPAAVGLVLVVLIGALWRGSRRRALWAAGAVVAINVSTQVLKYMILWRPDHGLSQRFGGMNTLPSGHTAVAASAAVALILVARPRWRPAAAWAGALLAAAMGYSTLVCQWHRPGDVIAALLLATAWGALAIAGGAWADDSPADSVEVDEPEDAPAGRLSAAAILGGLGILAGAAALALEVLNWRGVVAAGGLSTPATIQALGRTGTFIAYAAGSAGTVAVACTGMAALALLTPRAHRLGDALPSRVAH</sequence>
<dbReference type="AlphaFoldDB" id="A0A1G9VA30"/>
<feature type="transmembrane region" description="Helical" evidence="1">
    <location>
        <begin position="196"/>
        <end position="217"/>
    </location>
</feature>
<dbReference type="SMART" id="SM00014">
    <property type="entry name" value="acidPPc"/>
    <property type="match status" value="1"/>
</dbReference>
<keyword evidence="1" id="KW-0472">Membrane</keyword>
<dbReference type="OrthoDB" id="3240395at2"/>
<keyword evidence="1" id="KW-0812">Transmembrane</keyword>
<feature type="transmembrane region" description="Helical" evidence="1">
    <location>
        <begin position="104"/>
        <end position="125"/>
    </location>
</feature>
<dbReference type="Gene3D" id="1.20.144.10">
    <property type="entry name" value="Phosphatidic acid phosphatase type 2/haloperoxidase"/>
    <property type="match status" value="1"/>
</dbReference>
<organism evidence="3 4">
    <name type="scientific">Actinomyces ruminicola</name>
    <dbReference type="NCBI Taxonomy" id="332524"/>
    <lineage>
        <taxon>Bacteria</taxon>
        <taxon>Bacillati</taxon>
        <taxon>Actinomycetota</taxon>
        <taxon>Actinomycetes</taxon>
        <taxon>Actinomycetales</taxon>
        <taxon>Actinomycetaceae</taxon>
        <taxon>Actinomyces</taxon>
    </lineage>
</organism>
<feature type="transmembrane region" description="Helical" evidence="1">
    <location>
        <begin position="238"/>
        <end position="258"/>
    </location>
</feature>
<evidence type="ECO:0000313" key="3">
    <source>
        <dbReference type="EMBL" id="SDM68943.1"/>
    </source>
</evidence>
<gene>
    <name evidence="3" type="ORF">SAMN04487766_105166</name>
</gene>
<name>A0A1G9VA30_9ACTO</name>
<protein>
    <submittedName>
        <fullName evidence="3">PAP2 superfamily protein</fullName>
    </submittedName>
</protein>
<feature type="domain" description="Phosphatidic acid phosphatase type 2/haloperoxidase" evidence="2">
    <location>
        <begin position="103"/>
        <end position="211"/>
    </location>
</feature>
<accession>A0A1G9VA30</accession>
<dbReference type="SUPFAM" id="SSF48317">
    <property type="entry name" value="Acid phosphatase/Vanadium-dependent haloperoxidase"/>
    <property type="match status" value="1"/>
</dbReference>
<feature type="transmembrane region" description="Helical" evidence="1">
    <location>
        <begin position="287"/>
        <end position="311"/>
    </location>
</feature>
<evidence type="ECO:0000256" key="1">
    <source>
        <dbReference type="SAM" id="Phobius"/>
    </source>
</evidence>
<dbReference type="Pfam" id="PF01569">
    <property type="entry name" value="PAP2"/>
    <property type="match status" value="1"/>
</dbReference>
<dbReference type="InterPro" id="IPR000326">
    <property type="entry name" value="PAP2/HPO"/>
</dbReference>
<dbReference type="Proteomes" id="UP000199671">
    <property type="component" value="Unassembled WGS sequence"/>
</dbReference>
<evidence type="ECO:0000259" key="2">
    <source>
        <dbReference type="SMART" id="SM00014"/>
    </source>
</evidence>
<reference evidence="3 4" key="1">
    <citation type="submission" date="2016-10" db="EMBL/GenBank/DDBJ databases">
        <authorList>
            <person name="de Groot N.N."/>
        </authorList>
    </citation>
    <scope>NUCLEOTIDE SEQUENCE [LARGE SCALE GENOMIC DNA]</scope>
    <source>
        <strain evidence="3 4">KPR-7B</strain>
    </source>
</reference>
<feature type="transmembrane region" description="Helical" evidence="1">
    <location>
        <begin position="75"/>
        <end position="97"/>
    </location>
</feature>
<dbReference type="RefSeq" id="WP_092609570.1">
    <property type="nucleotide sequence ID" value="NZ_FNHU01000005.1"/>
</dbReference>
<keyword evidence="1" id="KW-1133">Transmembrane helix</keyword>